<accession>A0A1X6MUS6</accession>
<proteinExistence type="predicted"/>
<dbReference type="GeneID" id="36324467"/>
<dbReference type="PANTHER" id="PTHR45033">
    <property type="match status" value="1"/>
</dbReference>
<dbReference type="CDD" id="cd08276">
    <property type="entry name" value="MDR7"/>
    <property type="match status" value="1"/>
</dbReference>
<dbReference type="SMART" id="SM00829">
    <property type="entry name" value="PKS_ER"/>
    <property type="match status" value="1"/>
</dbReference>
<dbReference type="InterPro" id="IPR052711">
    <property type="entry name" value="Zinc_ADH-like"/>
</dbReference>
<dbReference type="EMBL" id="KZ110601">
    <property type="protein sequence ID" value="OSX60010.1"/>
    <property type="molecule type" value="Genomic_DNA"/>
</dbReference>
<dbReference type="SUPFAM" id="SSF51735">
    <property type="entry name" value="NAD(P)-binding Rossmann-fold domains"/>
    <property type="match status" value="1"/>
</dbReference>
<keyword evidence="3" id="KW-1185">Reference proteome</keyword>
<dbReference type="SUPFAM" id="SSF50129">
    <property type="entry name" value="GroES-like"/>
    <property type="match status" value="1"/>
</dbReference>
<sequence length="347" mass="36538">MSLPTFGREYRLPTASGVDSLRLTTGPVDAPKAFEVLVKVHAVSLNYRDLIVAKGIHRLGQKSNLIPCSDMAGEIIALGEDVKDWSVGDRVCANFAVDHVFGVMSPELRGSALGGPIDGVLAEYKVLPAHSLVHVPAHLSYEEASALPCAGVTAYNALMGPVPLKGGDYVLVEGTGGVSIFGLQLAVSSGATVIATSSSDSKLQIAAKLGAKHLINYKTTPGWEEGVLKITGGRGVDHVIEVGGPSTLTKAVRSVCSGGWIHIIGYIGGPNGDISSLPTEVLNKAAFVRGVLVGPRTQFEAMNQLLSATELRPVIDKVFPFEDARAAYEYLATQQHVGKVVITVFTE</sequence>
<dbReference type="Pfam" id="PF00107">
    <property type="entry name" value="ADH_zinc_N"/>
    <property type="match status" value="1"/>
</dbReference>
<name>A0A1X6MUS6_9APHY</name>
<dbReference type="RefSeq" id="XP_024336804.1">
    <property type="nucleotide sequence ID" value="XM_024479517.1"/>
</dbReference>
<dbReference type="STRING" id="670580.A0A1X6MUS6"/>
<dbReference type="AlphaFoldDB" id="A0A1X6MUS6"/>
<evidence type="ECO:0000259" key="1">
    <source>
        <dbReference type="SMART" id="SM00829"/>
    </source>
</evidence>
<organism evidence="2 3">
    <name type="scientific">Postia placenta MAD-698-R-SB12</name>
    <dbReference type="NCBI Taxonomy" id="670580"/>
    <lineage>
        <taxon>Eukaryota</taxon>
        <taxon>Fungi</taxon>
        <taxon>Dikarya</taxon>
        <taxon>Basidiomycota</taxon>
        <taxon>Agaricomycotina</taxon>
        <taxon>Agaricomycetes</taxon>
        <taxon>Polyporales</taxon>
        <taxon>Adustoporiaceae</taxon>
        <taxon>Rhodonia</taxon>
    </lineage>
</organism>
<evidence type="ECO:0000313" key="2">
    <source>
        <dbReference type="EMBL" id="OSX60010.1"/>
    </source>
</evidence>
<gene>
    <name evidence="2" type="ORF">POSPLADRAFT_1048449</name>
</gene>
<dbReference type="Gene3D" id="3.90.180.10">
    <property type="entry name" value="Medium-chain alcohol dehydrogenases, catalytic domain"/>
    <property type="match status" value="1"/>
</dbReference>
<feature type="domain" description="Enoyl reductase (ER)" evidence="1">
    <location>
        <begin position="17"/>
        <end position="342"/>
    </location>
</feature>
<dbReference type="InterPro" id="IPR011032">
    <property type="entry name" value="GroES-like_sf"/>
</dbReference>
<reference evidence="2 3" key="1">
    <citation type="submission" date="2017-04" db="EMBL/GenBank/DDBJ databases">
        <title>Genome Sequence of the Model Brown-Rot Fungus Postia placenta SB12.</title>
        <authorList>
            <consortium name="DOE Joint Genome Institute"/>
            <person name="Gaskell J."/>
            <person name="Kersten P."/>
            <person name="Larrondo L.F."/>
            <person name="Canessa P."/>
            <person name="Martinez D."/>
            <person name="Hibbett D."/>
            <person name="Schmoll M."/>
            <person name="Kubicek C.P."/>
            <person name="Martinez A.T."/>
            <person name="Yadav J."/>
            <person name="Master E."/>
            <person name="Magnuson J.K."/>
            <person name="James T."/>
            <person name="Yaver D."/>
            <person name="Berka R."/>
            <person name="Labutti K."/>
            <person name="Lipzen A."/>
            <person name="Aerts A."/>
            <person name="Barry K."/>
            <person name="Henrissat B."/>
            <person name="Blanchette R."/>
            <person name="Grigoriev I."/>
            <person name="Cullen D."/>
        </authorList>
    </citation>
    <scope>NUCLEOTIDE SEQUENCE [LARGE SCALE GENOMIC DNA]</scope>
    <source>
        <strain evidence="2 3">MAD-698-R-SB12</strain>
    </source>
</reference>
<dbReference type="InterPro" id="IPR013154">
    <property type="entry name" value="ADH-like_N"/>
</dbReference>
<dbReference type="InterPro" id="IPR020843">
    <property type="entry name" value="ER"/>
</dbReference>
<dbReference type="InterPro" id="IPR036291">
    <property type="entry name" value="NAD(P)-bd_dom_sf"/>
</dbReference>
<dbReference type="Proteomes" id="UP000194127">
    <property type="component" value="Unassembled WGS sequence"/>
</dbReference>
<protein>
    <recommendedName>
        <fullName evidence="1">Enoyl reductase (ER) domain-containing protein</fullName>
    </recommendedName>
</protein>
<dbReference type="Gene3D" id="3.40.50.720">
    <property type="entry name" value="NAD(P)-binding Rossmann-like Domain"/>
    <property type="match status" value="1"/>
</dbReference>
<dbReference type="PANTHER" id="PTHR45033:SF2">
    <property type="entry name" value="ZINC-TYPE ALCOHOL DEHYDROGENASE-LIKE PROTEIN C1773.06C"/>
    <property type="match status" value="1"/>
</dbReference>
<evidence type="ECO:0000313" key="3">
    <source>
        <dbReference type="Proteomes" id="UP000194127"/>
    </source>
</evidence>
<dbReference type="InterPro" id="IPR013149">
    <property type="entry name" value="ADH-like_C"/>
</dbReference>
<dbReference type="OrthoDB" id="9930022at2759"/>
<dbReference type="Pfam" id="PF08240">
    <property type="entry name" value="ADH_N"/>
    <property type="match status" value="1"/>
</dbReference>
<dbReference type="GO" id="GO:0016491">
    <property type="term" value="F:oxidoreductase activity"/>
    <property type="evidence" value="ECO:0007669"/>
    <property type="project" value="InterPro"/>
</dbReference>